<organism evidence="1 2">
    <name type="scientific">Nocardia transvalensis</name>
    <dbReference type="NCBI Taxonomy" id="37333"/>
    <lineage>
        <taxon>Bacteria</taxon>
        <taxon>Bacillati</taxon>
        <taxon>Actinomycetota</taxon>
        <taxon>Actinomycetes</taxon>
        <taxon>Mycobacteriales</taxon>
        <taxon>Nocardiaceae</taxon>
        <taxon>Nocardia</taxon>
    </lineage>
</organism>
<dbReference type="EMBL" id="JACHIT010000002">
    <property type="protein sequence ID" value="MBB5918439.1"/>
    <property type="molecule type" value="Genomic_DNA"/>
</dbReference>
<evidence type="ECO:0000313" key="2">
    <source>
        <dbReference type="Proteomes" id="UP000540412"/>
    </source>
</evidence>
<keyword evidence="2" id="KW-1185">Reference proteome</keyword>
<accession>A0A7W9UMB3</accession>
<reference evidence="1 2" key="1">
    <citation type="submission" date="2020-08" db="EMBL/GenBank/DDBJ databases">
        <title>Sequencing the genomes of 1000 actinobacteria strains.</title>
        <authorList>
            <person name="Klenk H.-P."/>
        </authorList>
    </citation>
    <scope>NUCLEOTIDE SEQUENCE [LARGE SCALE GENOMIC DNA]</scope>
    <source>
        <strain evidence="1 2">DSM 43582</strain>
    </source>
</reference>
<name>A0A7W9UMB3_9NOCA</name>
<evidence type="ECO:0000313" key="1">
    <source>
        <dbReference type="EMBL" id="MBB5918439.1"/>
    </source>
</evidence>
<dbReference type="RefSeq" id="WP_157185761.1">
    <property type="nucleotide sequence ID" value="NZ_JACHIT010000002.1"/>
</dbReference>
<dbReference type="Proteomes" id="UP000540412">
    <property type="component" value="Unassembled WGS sequence"/>
</dbReference>
<dbReference type="AlphaFoldDB" id="A0A7W9UMB3"/>
<gene>
    <name evidence="1" type="ORF">BJY24_007351</name>
</gene>
<protein>
    <submittedName>
        <fullName evidence="1">Uncharacterized protein</fullName>
    </submittedName>
</protein>
<comment type="caution">
    <text evidence="1">The sequence shown here is derived from an EMBL/GenBank/DDBJ whole genome shotgun (WGS) entry which is preliminary data.</text>
</comment>
<proteinExistence type="predicted"/>
<sequence>MPYNTLAIHRLVALTEQQSHLAPDIPFTVDCAHAVMQFHVGCRAAFCLRKAAALDVLVAAGLVVPSTAHPR</sequence>